<feature type="transmembrane region" description="Helical" evidence="8">
    <location>
        <begin position="133"/>
        <end position="157"/>
    </location>
</feature>
<protein>
    <submittedName>
        <fullName evidence="10">Multidrug effflux MFS transporter</fullName>
    </submittedName>
</protein>
<evidence type="ECO:0000313" key="10">
    <source>
        <dbReference type="EMBL" id="MBO3737490.1"/>
    </source>
</evidence>
<feature type="transmembrane region" description="Helical" evidence="8">
    <location>
        <begin position="75"/>
        <end position="94"/>
    </location>
</feature>
<organism evidence="10 11">
    <name type="scientific">Actinoplanes flavus</name>
    <dbReference type="NCBI Taxonomy" id="2820290"/>
    <lineage>
        <taxon>Bacteria</taxon>
        <taxon>Bacillati</taxon>
        <taxon>Actinomycetota</taxon>
        <taxon>Actinomycetes</taxon>
        <taxon>Micromonosporales</taxon>
        <taxon>Micromonosporaceae</taxon>
        <taxon>Actinoplanes</taxon>
    </lineage>
</organism>
<comment type="similarity">
    <text evidence="2">Belongs to the major facilitator superfamily. Bcr/CmlA family.</text>
</comment>
<keyword evidence="4" id="KW-1003">Cell membrane</keyword>
<dbReference type="NCBIfam" id="TIGR00710">
    <property type="entry name" value="efflux_Bcr_CflA"/>
    <property type="match status" value="1"/>
</dbReference>
<dbReference type="PROSITE" id="PS50850">
    <property type="entry name" value="MFS"/>
    <property type="match status" value="1"/>
</dbReference>
<sequence length="407" mass="41417">MSTPPRRPALVALILVMGVGPFATDTYIAALPELQSTLETSATVAQLTLTAFIVGLAAGQLLIGPLSDSFGRRRLLLGCAVLFAALSAVCGLSPTGGVLVAARLLQGFVAGGGVALGRAVVTDTYRGDRAAATFGAISSVTFFGPVIAPAIGGAILAHGTWRTVFAALTVLGGLMALAVALGVTETLPPERRHPAGLRALGVRMADLARDGGFMRHVALQCLAGAGFFTYIGGSSFVLRSVYDLSPTQYTIIFASNAAGMAAFSLMFRALVVRAGAVRLRAVGITVSTLGAAGLPVVAVIGPETVPLAVPWALLCTVVAGMGFSIPATTALAQEAGRRAAGTASALQGGLTFLTAALVTPLTGVFGHDTLTPMAIAMSGFFAAAFLLMLVVSRDRRTDALETIHAHS</sequence>
<evidence type="ECO:0000259" key="9">
    <source>
        <dbReference type="PROSITE" id="PS50850"/>
    </source>
</evidence>
<feature type="domain" description="Major facilitator superfamily (MFS) profile" evidence="9">
    <location>
        <begin position="9"/>
        <end position="396"/>
    </location>
</feature>
<dbReference type="Pfam" id="PF07690">
    <property type="entry name" value="MFS_1"/>
    <property type="match status" value="1"/>
</dbReference>
<gene>
    <name evidence="10" type="ORF">J5X75_08140</name>
</gene>
<keyword evidence="11" id="KW-1185">Reference proteome</keyword>
<dbReference type="RefSeq" id="WP_208466692.1">
    <property type="nucleotide sequence ID" value="NZ_JAGFNS010000004.1"/>
</dbReference>
<keyword evidence="5 8" id="KW-0812">Transmembrane</keyword>
<accession>A0ABS3UFE2</accession>
<feature type="transmembrane region" description="Helical" evidence="8">
    <location>
        <begin position="217"/>
        <end position="237"/>
    </location>
</feature>
<keyword evidence="3" id="KW-0813">Transport</keyword>
<feature type="transmembrane region" description="Helical" evidence="8">
    <location>
        <begin position="370"/>
        <end position="391"/>
    </location>
</feature>
<name>A0ABS3UFE2_9ACTN</name>
<keyword evidence="6 8" id="KW-1133">Transmembrane helix</keyword>
<keyword evidence="7 8" id="KW-0472">Membrane</keyword>
<dbReference type="PROSITE" id="PS00216">
    <property type="entry name" value="SUGAR_TRANSPORT_1"/>
    <property type="match status" value="1"/>
</dbReference>
<evidence type="ECO:0000256" key="5">
    <source>
        <dbReference type="ARBA" id="ARBA00022692"/>
    </source>
</evidence>
<dbReference type="Proteomes" id="UP000679690">
    <property type="component" value="Unassembled WGS sequence"/>
</dbReference>
<dbReference type="PANTHER" id="PTHR23502:SF132">
    <property type="entry name" value="POLYAMINE TRANSPORTER 2-RELATED"/>
    <property type="match status" value="1"/>
</dbReference>
<proteinExistence type="inferred from homology"/>
<dbReference type="SUPFAM" id="SSF103473">
    <property type="entry name" value="MFS general substrate transporter"/>
    <property type="match status" value="1"/>
</dbReference>
<evidence type="ECO:0000256" key="3">
    <source>
        <dbReference type="ARBA" id="ARBA00022448"/>
    </source>
</evidence>
<dbReference type="PANTHER" id="PTHR23502">
    <property type="entry name" value="MAJOR FACILITATOR SUPERFAMILY"/>
    <property type="match status" value="1"/>
</dbReference>
<reference evidence="10 11" key="1">
    <citation type="submission" date="2021-03" db="EMBL/GenBank/DDBJ databases">
        <title>Actinoplanes flavus sp. nov., a novel actinomycete isolated from Coconut Palm rhizosphere soil.</title>
        <authorList>
            <person name="Luo X."/>
        </authorList>
    </citation>
    <scope>NUCLEOTIDE SEQUENCE [LARGE SCALE GENOMIC DNA]</scope>
    <source>
        <strain evidence="10 11">NEAU-H7</strain>
    </source>
</reference>
<dbReference type="InterPro" id="IPR020846">
    <property type="entry name" value="MFS_dom"/>
</dbReference>
<evidence type="ECO:0000256" key="2">
    <source>
        <dbReference type="ARBA" id="ARBA00006236"/>
    </source>
</evidence>
<dbReference type="InterPro" id="IPR005829">
    <property type="entry name" value="Sugar_transporter_CS"/>
</dbReference>
<dbReference type="InterPro" id="IPR004812">
    <property type="entry name" value="Efflux_drug-R_Bcr/CmlA"/>
</dbReference>
<feature type="transmembrane region" description="Helical" evidence="8">
    <location>
        <begin position="100"/>
        <end position="121"/>
    </location>
</feature>
<dbReference type="Gene3D" id="1.20.1720.10">
    <property type="entry name" value="Multidrug resistance protein D"/>
    <property type="match status" value="1"/>
</dbReference>
<dbReference type="InterPro" id="IPR036259">
    <property type="entry name" value="MFS_trans_sf"/>
</dbReference>
<evidence type="ECO:0000256" key="1">
    <source>
        <dbReference type="ARBA" id="ARBA00004651"/>
    </source>
</evidence>
<evidence type="ECO:0000256" key="8">
    <source>
        <dbReference type="SAM" id="Phobius"/>
    </source>
</evidence>
<feature type="transmembrane region" description="Helical" evidence="8">
    <location>
        <begin position="339"/>
        <end position="358"/>
    </location>
</feature>
<dbReference type="CDD" id="cd17320">
    <property type="entry name" value="MFS_MdfA_MDR_like"/>
    <property type="match status" value="1"/>
</dbReference>
<comment type="caution">
    <text evidence="10">The sequence shown here is derived from an EMBL/GenBank/DDBJ whole genome shotgun (WGS) entry which is preliminary data.</text>
</comment>
<evidence type="ECO:0000313" key="11">
    <source>
        <dbReference type="Proteomes" id="UP000679690"/>
    </source>
</evidence>
<feature type="transmembrane region" description="Helical" evidence="8">
    <location>
        <begin position="44"/>
        <end position="63"/>
    </location>
</feature>
<evidence type="ECO:0000256" key="4">
    <source>
        <dbReference type="ARBA" id="ARBA00022475"/>
    </source>
</evidence>
<comment type="subcellular location">
    <subcellularLocation>
        <location evidence="1">Cell membrane</location>
        <topology evidence="1">Multi-pass membrane protein</topology>
    </subcellularLocation>
</comment>
<feature type="transmembrane region" description="Helical" evidence="8">
    <location>
        <begin position="307"/>
        <end position="327"/>
    </location>
</feature>
<feature type="transmembrane region" description="Helical" evidence="8">
    <location>
        <begin position="279"/>
        <end position="301"/>
    </location>
</feature>
<evidence type="ECO:0000256" key="6">
    <source>
        <dbReference type="ARBA" id="ARBA00022989"/>
    </source>
</evidence>
<dbReference type="EMBL" id="JAGFNS010000004">
    <property type="protein sequence ID" value="MBO3737490.1"/>
    <property type="molecule type" value="Genomic_DNA"/>
</dbReference>
<evidence type="ECO:0000256" key="7">
    <source>
        <dbReference type="ARBA" id="ARBA00023136"/>
    </source>
</evidence>
<dbReference type="InterPro" id="IPR011701">
    <property type="entry name" value="MFS"/>
</dbReference>
<feature type="transmembrane region" description="Helical" evidence="8">
    <location>
        <begin position="249"/>
        <end position="267"/>
    </location>
</feature>
<feature type="transmembrane region" description="Helical" evidence="8">
    <location>
        <begin position="163"/>
        <end position="183"/>
    </location>
</feature>